<dbReference type="Pfam" id="PF00563">
    <property type="entry name" value="EAL"/>
    <property type="match status" value="1"/>
</dbReference>
<dbReference type="CDD" id="cd00130">
    <property type="entry name" value="PAS"/>
    <property type="match status" value="1"/>
</dbReference>
<dbReference type="InterPro" id="IPR052155">
    <property type="entry name" value="Biofilm_reg_signaling"/>
</dbReference>
<dbReference type="InterPro" id="IPR029787">
    <property type="entry name" value="Nucleotide_cyclase"/>
</dbReference>
<dbReference type="EMBL" id="FOVE01000006">
    <property type="protein sequence ID" value="SFN29427.1"/>
    <property type="molecule type" value="Genomic_DNA"/>
</dbReference>
<dbReference type="SMART" id="SM00267">
    <property type="entry name" value="GGDEF"/>
    <property type="match status" value="1"/>
</dbReference>
<protein>
    <submittedName>
        <fullName evidence="5">PAS domain S-box-containing protein/diguanylate cyclase (GGDEF) domain-containing protein</fullName>
    </submittedName>
</protein>
<dbReference type="PROSITE" id="PS50112">
    <property type="entry name" value="PAS"/>
    <property type="match status" value="1"/>
</dbReference>
<evidence type="ECO:0000313" key="6">
    <source>
        <dbReference type="Proteomes" id="UP000242869"/>
    </source>
</evidence>
<proteinExistence type="predicted"/>
<evidence type="ECO:0000259" key="3">
    <source>
        <dbReference type="PROSITE" id="PS50883"/>
    </source>
</evidence>
<dbReference type="CDD" id="cd01949">
    <property type="entry name" value="GGDEF"/>
    <property type="match status" value="1"/>
</dbReference>
<dbReference type="SUPFAM" id="SSF141868">
    <property type="entry name" value="EAL domain-like"/>
    <property type="match status" value="1"/>
</dbReference>
<dbReference type="InterPro" id="IPR013655">
    <property type="entry name" value="PAS_fold_3"/>
</dbReference>
<feature type="domain" description="EAL" evidence="3">
    <location>
        <begin position="615"/>
        <end position="867"/>
    </location>
</feature>
<reference evidence="6" key="1">
    <citation type="submission" date="2016-10" db="EMBL/GenBank/DDBJ databases">
        <authorList>
            <person name="Varghese N."/>
            <person name="Submissions S."/>
        </authorList>
    </citation>
    <scope>NUCLEOTIDE SEQUENCE [LARGE SCALE GENOMIC DNA]</scope>
    <source>
        <strain evidence="6">DSM 6150</strain>
    </source>
</reference>
<dbReference type="OrthoDB" id="8552299at2"/>
<feature type="domain" description="GGDEF" evidence="4">
    <location>
        <begin position="471"/>
        <end position="604"/>
    </location>
</feature>
<dbReference type="Gene3D" id="3.30.450.20">
    <property type="entry name" value="PAS domain"/>
    <property type="match status" value="1"/>
</dbReference>
<dbReference type="SMART" id="SM00065">
    <property type="entry name" value="GAF"/>
    <property type="match status" value="1"/>
</dbReference>
<dbReference type="PROSITE" id="PS50883">
    <property type="entry name" value="EAL"/>
    <property type="match status" value="1"/>
</dbReference>
<dbReference type="SUPFAM" id="SSF55785">
    <property type="entry name" value="PYP-like sensor domain (PAS domain)"/>
    <property type="match status" value="2"/>
</dbReference>
<dbReference type="InterPro" id="IPR000700">
    <property type="entry name" value="PAS-assoc_C"/>
</dbReference>
<dbReference type="NCBIfam" id="TIGR00229">
    <property type="entry name" value="sensory_box"/>
    <property type="match status" value="1"/>
</dbReference>
<organism evidence="5 6">
    <name type="scientific">Formivibrio citricus</name>
    <dbReference type="NCBI Taxonomy" id="83765"/>
    <lineage>
        <taxon>Bacteria</taxon>
        <taxon>Pseudomonadati</taxon>
        <taxon>Pseudomonadota</taxon>
        <taxon>Betaproteobacteria</taxon>
        <taxon>Neisseriales</taxon>
        <taxon>Chitinibacteraceae</taxon>
        <taxon>Formivibrio</taxon>
    </lineage>
</organism>
<dbReference type="PROSITE" id="PS50113">
    <property type="entry name" value="PAC"/>
    <property type="match status" value="1"/>
</dbReference>
<dbReference type="FunFam" id="3.30.70.270:FF:000001">
    <property type="entry name" value="Diguanylate cyclase domain protein"/>
    <property type="match status" value="1"/>
</dbReference>
<dbReference type="InterPro" id="IPR035965">
    <property type="entry name" value="PAS-like_dom_sf"/>
</dbReference>
<dbReference type="Gene3D" id="3.30.450.40">
    <property type="match status" value="1"/>
</dbReference>
<evidence type="ECO:0000313" key="5">
    <source>
        <dbReference type="EMBL" id="SFN29427.1"/>
    </source>
</evidence>
<keyword evidence="6" id="KW-1185">Reference proteome</keyword>
<dbReference type="PANTHER" id="PTHR44757:SF2">
    <property type="entry name" value="BIOFILM ARCHITECTURE MAINTENANCE PROTEIN MBAA"/>
    <property type="match status" value="1"/>
</dbReference>
<name>A0A1I4XUJ4_9NEIS</name>
<dbReference type="InterPro" id="IPR035919">
    <property type="entry name" value="EAL_sf"/>
</dbReference>
<dbReference type="InterPro" id="IPR000160">
    <property type="entry name" value="GGDEF_dom"/>
</dbReference>
<dbReference type="SUPFAM" id="SSF55073">
    <property type="entry name" value="Nucleotide cyclase"/>
    <property type="match status" value="1"/>
</dbReference>
<dbReference type="Gene3D" id="3.20.20.450">
    <property type="entry name" value="EAL domain"/>
    <property type="match status" value="1"/>
</dbReference>
<dbReference type="SUPFAM" id="SSF55781">
    <property type="entry name" value="GAF domain-like"/>
    <property type="match status" value="1"/>
</dbReference>
<feature type="domain" description="PAS" evidence="1">
    <location>
        <begin position="311"/>
        <end position="384"/>
    </location>
</feature>
<accession>A0A1I4XUJ4</accession>
<dbReference type="RefSeq" id="WP_091192517.1">
    <property type="nucleotide sequence ID" value="NZ_FOVE01000006.1"/>
</dbReference>
<dbReference type="CDD" id="cd01948">
    <property type="entry name" value="EAL"/>
    <property type="match status" value="1"/>
</dbReference>
<gene>
    <name evidence="5" type="ORF">SAMN05660284_01119</name>
</gene>
<dbReference type="Proteomes" id="UP000242869">
    <property type="component" value="Unassembled WGS sequence"/>
</dbReference>
<dbReference type="Gene3D" id="3.30.70.270">
    <property type="match status" value="1"/>
</dbReference>
<dbReference type="InterPro" id="IPR000014">
    <property type="entry name" value="PAS"/>
</dbReference>
<dbReference type="STRING" id="83765.SAMN05660284_01119"/>
<dbReference type="PROSITE" id="PS50887">
    <property type="entry name" value="GGDEF"/>
    <property type="match status" value="1"/>
</dbReference>
<dbReference type="SMART" id="SM00086">
    <property type="entry name" value="PAC"/>
    <property type="match status" value="1"/>
</dbReference>
<dbReference type="PANTHER" id="PTHR44757">
    <property type="entry name" value="DIGUANYLATE CYCLASE DGCP"/>
    <property type="match status" value="1"/>
</dbReference>
<dbReference type="InterPro" id="IPR043128">
    <property type="entry name" value="Rev_trsase/Diguanyl_cyclase"/>
</dbReference>
<dbReference type="Pfam" id="PF13185">
    <property type="entry name" value="GAF_2"/>
    <property type="match status" value="1"/>
</dbReference>
<dbReference type="SMART" id="SM00052">
    <property type="entry name" value="EAL"/>
    <property type="match status" value="1"/>
</dbReference>
<dbReference type="InterPro" id="IPR001633">
    <property type="entry name" value="EAL_dom"/>
</dbReference>
<dbReference type="GO" id="GO:0003824">
    <property type="term" value="F:catalytic activity"/>
    <property type="evidence" value="ECO:0007669"/>
    <property type="project" value="UniProtKB-ARBA"/>
</dbReference>
<dbReference type="InterPro" id="IPR003018">
    <property type="entry name" value="GAF"/>
</dbReference>
<evidence type="ECO:0000259" key="4">
    <source>
        <dbReference type="PROSITE" id="PS50887"/>
    </source>
</evidence>
<feature type="domain" description="PAC" evidence="2">
    <location>
        <begin position="387"/>
        <end position="439"/>
    </location>
</feature>
<evidence type="ECO:0000259" key="1">
    <source>
        <dbReference type="PROSITE" id="PS50112"/>
    </source>
</evidence>
<evidence type="ECO:0000259" key="2">
    <source>
        <dbReference type="PROSITE" id="PS50113"/>
    </source>
</evidence>
<dbReference type="NCBIfam" id="TIGR00254">
    <property type="entry name" value="GGDEF"/>
    <property type="match status" value="1"/>
</dbReference>
<dbReference type="AlphaFoldDB" id="A0A1I4XUJ4"/>
<dbReference type="InterPro" id="IPR029016">
    <property type="entry name" value="GAF-like_dom_sf"/>
</dbReference>
<sequence>MQIRADGWSDDFRLKREFALHQAYFEAFDSVVATLLAPDEPDTLPQVLSILVDVSRCAAGAIYLNEPDQRAAQAIACWADPEAGLPGSIPDGLSRIAYTGFPLLAATLEAGMVLNKTLFELSPVVQMRLVPLGIRRAICLPLLEQDNCFGFLALFDVDAERERASSELRFLSMLTNVLAQALLKQRAQAGMLAGQERLKVLVGATQDMVFEIDEQGIITQAWSGLPDLPPVSVLRGASLSAVLPQELAAPMAVALPTVVREMRTQQFNCVLPVERGALYLLVRLQPIQADGQTRAVALVQDVSEVMQEAAQRKTMLDTLNLLEEAVIDLTPQGVLAETSPAWARLRGIAPQDIVVELGQPILKWVHAEDQDAVASAMGRLLDSSEAKAQRFRLLRGSGETIWVEARLIAHHAPDGGIQSIRGVLRDVTVAHLNEQHITQLALYDTLTRLPNRLLLDDELHQAIERAQRDNTKVALGFIDLDHFKEVNDAFGHKTGDELLVNVATRLSNALRPGDMLARWGGDEFIALIPDLGNLSGVRGLAEQLRSAAQQGVMLEGLEARPTISVGFAVFPDDASSAEELLSAADHTMYNAKNAGRNNVCFYSDLMHFKALGREHMAIQARLANAIHDDTLQVFYQPVVEAGTGEVLAVEALARWQDGQGGWVSPDIFIPMAEKAGMIHELSDRIVTQSLERLHRWRAAGLKQLLMVNISRSQLFSPTFLSLLVEKLLRLGLRPGDVVLEITESVALTDYARQMKHLRQIVDAGFQIAIDDFGTGYSSLSQLHEMPVQFLKVDGSFSQRLHTEDGRGIMQAIVQLGQLLKLDVIVEGVENRETAQYLNEIGVRRMQGFYFSEPVPPNVAELSLRLGVTARL</sequence>
<dbReference type="InterPro" id="IPR001610">
    <property type="entry name" value="PAC"/>
</dbReference>
<dbReference type="Pfam" id="PF00990">
    <property type="entry name" value="GGDEF"/>
    <property type="match status" value="1"/>
</dbReference>
<dbReference type="Pfam" id="PF08447">
    <property type="entry name" value="PAS_3"/>
    <property type="match status" value="1"/>
</dbReference>